<comment type="caution">
    <text evidence="2">The sequence shown here is derived from an EMBL/GenBank/DDBJ whole genome shotgun (WGS) entry which is preliminary data.</text>
</comment>
<sequence length="129" mass="14836">MSFKLAENDYVWWPTAIEVPVDGGNTETHQLEAQYDLLDQDEYNELVDDDIVFLVRVVKDWKDVTDHNDQPLPCTKENKLKLFKSRGYIRLGFLSAYHEAVTGIKAKNLQGQPASGRKGRKPRNRKSTN</sequence>
<dbReference type="STRING" id="1656094.BFC18_06590"/>
<accession>A0A1E7ZE93</accession>
<proteinExistence type="predicted"/>
<feature type="compositionally biased region" description="Basic residues" evidence="1">
    <location>
        <begin position="117"/>
        <end position="129"/>
    </location>
</feature>
<feature type="region of interest" description="Disordered" evidence="1">
    <location>
        <begin position="107"/>
        <end position="129"/>
    </location>
</feature>
<reference evidence="2 3" key="1">
    <citation type="submission" date="2016-08" db="EMBL/GenBank/DDBJ databases">
        <authorList>
            <person name="Seilhamer J.J."/>
        </authorList>
    </citation>
    <scope>NUCLEOTIDE SEQUENCE [LARGE SCALE GENOMIC DNA]</scope>
    <source>
        <strain evidence="2 3">KCTC 42603</strain>
    </source>
</reference>
<evidence type="ECO:0000313" key="3">
    <source>
        <dbReference type="Proteomes" id="UP000175691"/>
    </source>
</evidence>
<dbReference type="Proteomes" id="UP000175691">
    <property type="component" value="Unassembled WGS sequence"/>
</dbReference>
<keyword evidence="3" id="KW-1185">Reference proteome</keyword>
<dbReference type="OrthoDB" id="6265118at2"/>
<dbReference type="RefSeq" id="WP_070124157.1">
    <property type="nucleotide sequence ID" value="NZ_MDHN01000010.1"/>
</dbReference>
<dbReference type="EMBL" id="MDHN01000010">
    <property type="protein sequence ID" value="OFC71817.1"/>
    <property type="molecule type" value="Genomic_DNA"/>
</dbReference>
<evidence type="ECO:0000313" key="2">
    <source>
        <dbReference type="EMBL" id="OFC71817.1"/>
    </source>
</evidence>
<protein>
    <submittedName>
        <fullName evidence="2">Uncharacterized protein</fullName>
    </submittedName>
</protein>
<dbReference type="AlphaFoldDB" id="A0A1E7ZE93"/>
<gene>
    <name evidence="2" type="ORF">BFC18_06590</name>
</gene>
<organism evidence="2 3">
    <name type="scientific">Alteromonas confluentis</name>
    <dbReference type="NCBI Taxonomy" id="1656094"/>
    <lineage>
        <taxon>Bacteria</taxon>
        <taxon>Pseudomonadati</taxon>
        <taxon>Pseudomonadota</taxon>
        <taxon>Gammaproteobacteria</taxon>
        <taxon>Alteromonadales</taxon>
        <taxon>Alteromonadaceae</taxon>
        <taxon>Alteromonas/Salinimonas group</taxon>
        <taxon>Alteromonas</taxon>
    </lineage>
</organism>
<name>A0A1E7ZE93_9ALTE</name>
<evidence type="ECO:0000256" key="1">
    <source>
        <dbReference type="SAM" id="MobiDB-lite"/>
    </source>
</evidence>